<gene>
    <name evidence="1" type="ORF">ACFSKK_22585</name>
</gene>
<evidence type="ECO:0008006" key="3">
    <source>
        <dbReference type="Google" id="ProtNLM"/>
    </source>
</evidence>
<keyword evidence="2" id="KW-1185">Reference proteome</keyword>
<name>A0ABW5C298_9BACI</name>
<protein>
    <recommendedName>
        <fullName evidence="3">JAB domain-containing protein</fullName>
    </recommendedName>
</protein>
<organism evidence="1 2">
    <name type="scientific">Metabacillus endolithicus</name>
    <dbReference type="NCBI Taxonomy" id="1535204"/>
    <lineage>
        <taxon>Bacteria</taxon>
        <taxon>Bacillati</taxon>
        <taxon>Bacillota</taxon>
        <taxon>Bacilli</taxon>
        <taxon>Bacillales</taxon>
        <taxon>Bacillaceae</taxon>
        <taxon>Metabacillus</taxon>
    </lineage>
</organism>
<comment type="caution">
    <text evidence="1">The sequence shown here is derived from an EMBL/GenBank/DDBJ whole genome shotgun (WGS) entry which is preliminary data.</text>
</comment>
<dbReference type="Proteomes" id="UP001597318">
    <property type="component" value="Unassembled WGS sequence"/>
</dbReference>
<sequence>MMKKGIHTYSWSLTDLLKEGLTPFNIVASKDGRLYEIRKSEFGTMSVPVQSLQRLEEVPTGFQMDLPKIPGYLLERVVTFFRDYCLEFDYEVMVQFFWNKELESYEVRCPIQSVSKVEVSFTESIYSEDLVEVLQIHSHNSMPAYFSPTDNYDEKRFFIYGVIGNLHTHKPSKVLRVGFNGFYYELDYDQIFTDFDITRYREYPLEWKDNVSFTSQINGKEER</sequence>
<accession>A0ABW5C298</accession>
<evidence type="ECO:0000313" key="1">
    <source>
        <dbReference type="EMBL" id="MFD2216467.1"/>
    </source>
</evidence>
<proteinExistence type="predicted"/>
<dbReference type="EMBL" id="JBHUIK010000007">
    <property type="protein sequence ID" value="MFD2216467.1"/>
    <property type="molecule type" value="Genomic_DNA"/>
</dbReference>
<evidence type="ECO:0000313" key="2">
    <source>
        <dbReference type="Proteomes" id="UP001597318"/>
    </source>
</evidence>
<reference evidence="2" key="1">
    <citation type="journal article" date="2019" name="Int. J. Syst. Evol. Microbiol.">
        <title>The Global Catalogue of Microorganisms (GCM) 10K type strain sequencing project: providing services to taxonomists for standard genome sequencing and annotation.</title>
        <authorList>
            <consortium name="The Broad Institute Genomics Platform"/>
            <consortium name="The Broad Institute Genome Sequencing Center for Infectious Disease"/>
            <person name="Wu L."/>
            <person name="Ma J."/>
        </authorList>
    </citation>
    <scope>NUCLEOTIDE SEQUENCE [LARGE SCALE GENOMIC DNA]</scope>
    <source>
        <strain evidence="2">CGMCC 1.15474</strain>
    </source>
</reference>
<dbReference type="RefSeq" id="WP_098798161.1">
    <property type="nucleotide sequence ID" value="NZ_CP095551.1"/>
</dbReference>